<evidence type="ECO:0000313" key="1">
    <source>
        <dbReference type="EMBL" id="SET62456.1"/>
    </source>
</evidence>
<sequence>MKPLDTHTTSVEISDNDKVITSVDSIDGTWTCQLTLAKGNHELRAKVDETSLPYSISQTSNIDVVQDFKNYALGTYGFRFITDHIDFSTAKGHEFLISEQGEHTRILGITLSATLKMSEPLRAITLSFLYQNDGTWRCHYGNGQIEDKVIKRLADWQTVTFTQGNITSIDFLSGAYGSLWIDQCLLTLEVGAG</sequence>
<dbReference type="RefSeq" id="WP_074890485.1">
    <property type="nucleotide sequence ID" value="NZ_FOHW01000018.1"/>
</dbReference>
<evidence type="ECO:0000313" key="2">
    <source>
        <dbReference type="Proteomes" id="UP000182332"/>
    </source>
</evidence>
<accession>A0A1I0FVA7</accession>
<dbReference type="EMBL" id="FOHW01000018">
    <property type="protein sequence ID" value="SET62456.1"/>
    <property type="molecule type" value="Genomic_DNA"/>
</dbReference>
<dbReference type="Proteomes" id="UP000182332">
    <property type="component" value="Unassembled WGS sequence"/>
</dbReference>
<protein>
    <submittedName>
        <fullName evidence="1">Uncharacterized protein</fullName>
    </submittedName>
</protein>
<dbReference type="OrthoDB" id="9867754at2"/>
<dbReference type="AlphaFoldDB" id="A0A1I0FVA7"/>
<name>A0A1I0FVA7_9PSED</name>
<proteinExistence type="predicted"/>
<organism evidence="1 2">
    <name type="scientific">Pseudomonas graminis</name>
    <dbReference type="NCBI Taxonomy" id="158627"/>
    <lineage>
        <taxon>Bacteria</taxon>
        <taxon>Pseudomonadati</taxon>
        <taxon>Pseudomonadota</taxon>
        <taxon>Gammaproteobacteria</taxon>
        <taxon>Pseudomonadales</taxon>
        <taxon>Pseudomonadaceae</taxon>
        <taxon>Pseudomonas</taxon>
    </lineage>
</organism>
<gene>
    <name evidence="1" type="ORF">SAMN05216197_11860</name>
</gene>
<reference evidence="1 2" key="1">
    <citation type="submission" date="2016-10" db="EMBL/GenBank/DDBJ databases">
        <authorList>
            <person name="de Groot N.N."/>
        </authorList>
    </citation>
    <scope>NUCLEOTIDE SEQUENCE [LARGE SCALE GENOMIC DNA]</scope>
    <source>
        <strain evidence="1 2">DSM 11363</strain>
    </source>
</reference>